<evidence type="ECO:0000313" key="2">
    <source>
        <dbReference type="EMBL" id="MDI3404329.1"/>
    </source>
</evidence>
<evidence type="ECO:0000259" key="1">
    <source>
        <dbReference type="PROSITE" id="PS51384"/>
    </source>
</evidence>
<dbReference type="EMBL" id="JASCIQ010000009">
    <property type="protein sequence ID" value="MDI3404329.1"/>
    <property type="molecule type" value="Genomic_DNA"/>
</dbReference>
<dbReference type="Gene3D" id="2.40.30.10">
    <property type="entry name" value="Translation factors"/>
    <property type="match status" value="1"/>
</dbReference>
<dbReference type="PANTHER" id="PTHR30157">
    <property type="entry name" value="FERRIC REDUCTASE, NADPH-DEPENDENT"/>
    <property type="match status" value="1"/>
</dbReference>
<dbReference type="PROSITE" id="PS51384">
    <property type="entry name" value="FAD_FR"/>
    <property type="match status" value="1"/>
</dbReference>
<dbReference type="PANTHER" id="PTHR30157:SF0">
    <property type="entry name" value="NADPH-DEPENDENT FERRIC-CHELATE REDUCTASE"/>
    <property type="match status" value="1"/>
</dbReference>
<dbReference type="InterPro" id="IPR013113">
    <property type="entry name" value="SIP_FAD-bd"/>
</dbReference>
<dbReference type="Proteomes" id="UP001223978">
    <property type="component" value="Unassembled WGS sequence"/>
</dbReference>
<comment type="caution">
    <text evidence="2">The sequence shown here is derived from an EMBL/GenBank/DDBJ whole genome shotgun (WGS) entry which is preliminary data.</text>
</comment>
<keyword evidence="3" id="KW-1185">Reference proteome</keyword>
<reference evidence="2 3" key="1">
    <citation type="submission" date="2023-05" db="EMBL/GenBank/DDBJ databases">
        <title>Draft genome sequence of Streptomyces sp. B-S-A6 isolated from a cave soil in Thailand.</title>
        <authorList>
            <person name="Chamroensaksri N."/>
            <person name="Muangham S."/>
        </authorList>
    </citation>
    <scope>NUCLEOTIDE SEQUENCE [LARGE SCALE GENOMIC DNA]</scope>
    <source>
        <strain evidence="2 3">B-S-A6</strain>
    </source>
</reference>
<dbReference type="CDD" id="cd06193">
    <property type="entry name" value="siderophore_interacting"/>
    <property type="match status" value="1"/>
</dbReference>
<feature type="domain" description="FAD-binding FR-type" evidence="1">
    <location>
        <begin position="10"/>
        <end position="145"/>
    </location>
</feature>
<organism evidence="2 3">
    <name type="scientific">Streptomyces cavernicola</name>
    <dbReference type="NCBI Taxonomy" id="3043613"/>
    <lineage>
        <taxon>Bacteria</taxon>
        <taxon>Bacillati</taxon>
        <taxon>Actinomycetota</taxon>
        <taxon>Actinomycetes</taxon>
        <taxon>Kitasatosporales</taxon>
        <taxon>Streptomycetaceae</taxon>
        <taxon>Streptomyces</taxon>
    </lineage>
</organism>
<proteinExistence type="predicted"/>
<evidence type="ECO:0000313" key="3">
    <source>
        <dbReference type="Proteomes" id="UP001223978"/>
    </source>
</evidence>
<dbReference type="InterPro" id="IPR017938">
    <property type="entry name" value="Riboflavin_synthase-like_b-brl"/>
</dbReference>
<dbReference type="RefSeq" id="WP_282542353.1">
    <property type="nucleotide sequence ID" value="NZ_JASCIQ010000009.1"/>
</dbReference>
<dbReference type="Pfam" id="PF04954">
    <property type="entry name" value="SIP"/>
    <property type="match status" value="1"/>
</dbReference>
<dbReference type="Pfam" id="PF08021">
    <property type="entry name" value="FAD_binding_9"/>
    <property type="match status" value="1"/>
</dbReference>
<sequence length="290" mass="31785">MRPQASLAPFRLFRIEVERVVRLSPSLVRVTFTGPELGAFASGGLDQSLSLFLPRPGQSEPLLPPADEHRDDPAGWYAAYRAMPDDTRAVMRSYTAREQRHSPAGELDIDFAVHPDGGPACAWAERAEPGDRVAVLGPTGPNNSGIRFRLPESAEWLLMWADETALPAAAAILESLPPGLRVKAWLEVPCVGDQLELKTAADAEVTWLVREVTEASGAHRTERTVEAVRAASLPESRPYAWIAGEAGTVKALRRHLVREREFDRRSVSFTGYWRLGVTEDGLRAEAEASG</sequence>
<gene>
    <name evidence="2" type="ORF">QIS96_10915</name>
</gene>
<dbReference type="InterPro" id="IPR039261">
    <property type="entry name" value="FNR_nucleotide-bd"/>
</dbReference>
<dbReference type="Gene3D" id="3.40.50.80">
    <property type="entry name" value="Nucleotide-binding domain of ferredoxin-NADP reductase (FNR) module"/>
    <property type="match status" value="1"/>
</dbReference>
<dbReference type="InterPro" id="IPR017927">
    <property type="entry name" value="FAD-bd_FR_type"/>
</dbReference>
<accession>A0ABT6S8A4</accession>
<dbReference type="InterPro" id="IPR007037">
    <property type="entry name" value="SIP_rossman_dom"/>
</dbReference>
<name>A0ABT6S8A4_9ACTN</name>
<protein>
    <submittedName>
        <fullName evidence="2">Siderophore-interacting protein</fullName>
    </submittedName>
</protein>
<dbReference type="InterPro" id="IPR039374">
    <property type="entry name" value="SIP_fam"/>
</dbReference>
<dbReference type="SUPFAM" id="SSF63380">
    <property type="entry name" value="Riboflavin synthase domain-like"/>
    <property type="match status" value="1"/>
</dbReference>